<dbReference type="Pfam" id="PF02774">
    <property type="entry name" value="Semialdhyde_dhC"/>
    <property type="match status" value="1"/>
</dbReference>
<evidence type="ECO:0000256" key="16">
    <source>
        <dbReference type="NCBIfam" id="TIGR01745"/>
    </source>
</evidence>
<dbReference type="eggNOG" id="COG0136">
    <property type="taxonomic scope" value="Bacteria"/>
</dbReference>
<protein>
    <recommendedName>
        <fullName evidence="7 16">Aspartate-semialdehyde dehydrogenase</fullName>
        <ecNumber evidence="7 16">1.2.1.11</ecNumber>
    </recommendedName>
</protein>
<evidence type="ECO:0000256" key="4">
    <source>
        <dbReference type="ARBA" id="ARBA00005097"/>
    </source>
</evidence>
<sequence length="375" mass="40672">MDRINRVGFVGWRGMVGSVLMERMRAEGDFAHIAEPVFFSTSQQGEPGPDVGIGAEPLRDANDLDALTAMDAIVTCQGGDFTGAVYSPLRQRGWKGYWIDAASSLRMKPESTIVLDPVNRALIQDALHAGRRDFIGGNCTVSLMLMAIGELLRRDLVDWVSAMTYQAASGAGARHMRELLIQMGALHASVASQLDNPESAILDIDRAVTDCMRTPSFPDALFTVPLAGSLIPWIDKAMPGGQSREEWKAGVETNKILGRNESQHIPVDGLCVRVGAMRCHSQGLTIKLKQAMPEDELAGIVASANSWVRLIPNEREATIAGLSPAMVSGTLDVPIGRLHPLTMGPEYFGAFTVGDQLLWGAAEPLRRMLKLLLEQ</sequence>
<dbReference type="AlphaFoldDB" id="H8Z8P6"/>
<comment type="catalytic activity">
    <reaction evidence="15">
        <text>L-aspartate 4-semialdehyde + phosphate + NADP(+) = 4-phospho-L-aspartate + NADPH + H(+)</text>
        <dbReference type="Rhea" id="RHEA:24284"/>
        <dbReference type="ChEBI" id="CHEBI:15378"/>
        <dbReference type="ChEBI" id="CHEBI:43474"/>
        <dbReference type="ChEBI" id="CHEBI:57535"/>
        <dbReference type="ChEBI" id="CHEBI:57783"/>
        <dbReference type="ChEBI" id="CHEBI:58349"/>
        <dbReference type="ChEBI" id="CHEBI:537519"/>
        <dbReference type="EC" id="1.2.1.11"/>
    </reaction>
</comment>
<dbReference type="GO" id="GO:0051287">
    <property type="term" value="F:NAD binding"/>
    <property type="evidence" value="ECO:0007669"/>
    <property type="project" value="InterPro"/>
</dbReference>
<dbReference type="Gene3D" id="3.30.360.10">
    <property type="entry name" value="Dihydrodipicolinate Reductase, domain 2"/>
    <property type="match status" value="1"/>
</dbReference>
<feature type="active site" description="Acyl-thioester intermediate" evidence="17">
    <location>
        <position position="139"/>
    </location>
</feature>
<dbReference type="PIRSF" id="PIRSF000148">
    <property type="entry name" value="ASA_dh"/>
    <property type="match status" value="1"/>
</dbReference>
<dbReference type="GO" id="GO:0009089">
    <property type="term" value="P:lysine biosynthetic process via diaminopimelate"/>
    <property type="evidence" value="ECO:0007669"/>
    <property type="project" value="UniProtKB-UniRule"/>
</dbReference>
<reference evidence="19 20" key="2">
    <citation type="submission" date="2011-11" db="EMBL/GenBank/DDBJ databases">
        <authorList>
            <consortium name="US DOE Joint Genome Institute"/>
            <person name="Lucas S."/>
            <person name="Han J."/>
            <person name="Lapidus A."/>
            <person name="Cheng J.-F."/>
            <person name="Goodwin L."/>
            <person name="Pitluck S."/>
            <person name="Peters L."/>
            <person name="Ovchinnikova G."/>
            <person name="Zhang X."/>
            <person name="Detter J.C."/>
            <person name="Han C."/>
            <person name="Tapia R."/>
            <person name="Land M."/>
            <person name="Hauser L."/>
            <person name="Kyrpides N."/>
            <person name="Ivanova N."/>
            <person name="Pagani I."/>
            <person name="Vogl K."/>
            <person name="Liu Z."/>
            <person name="Overmann J."/>
            <person name="Frigaard N.-U."/>
            <person name="Bryant D."/>
            <person name="Woyke T."/>
        </authorList>
    </citation>
    <scope>NUCLEOTIDE SEQUENCE [LARGE SCALE GENOMIC DNA]</scope>
    <source>
        <strain evidence="19 20">970</strain>
    </source>
</reference>
<dbReference type="GO" id="GO:0004073">
    <property type="term" value="F:aspartate-semialdehyde dehydrogenase activity"/>
    <property type="evidence" value="ECO:0007669"/>
    <property type="project" value="UniProtKB-UniRule"/>
</dbReference>
<keyword evidence="13" id="KW-0457">Lysine biosynthesis</keyword>
<comment type="subunit">
    <text evidence="6">Homodimer.</text>
</comment>
<evidence type="ECO:0000256" key="5">
    <source>
        <dbReference type="ARBA" id="ARBA00010584"/>
    </source>
</evidence>
<dbReference type="GO" id="GO:0009086">
    <property type="term" value="P:methionine biosynthetic process"/>
    <property type="evidence" value="ECO:0007669"/>
    <property type="project" value="UniProtKB-KW"/>
</dbReference>
<dbReference type="CDD" id="cd02314">
    <property type="entry name" value="VcASADH1_like_N"/>
    <property type="match status" value="1"/>
</dbReference>
<dbReference type="InterPro" id="IPR036291">
    <property type="entry name" value="NAD(P)-bd_dom_sf"/>
</dbReference>
<dbReference type="InterPro" id="IPR000534">
    <property type="entry name" value="Semialdehyde_DH_NAD-bd"/>
</dbReference>
<feature type="active site" description="Proton acceptor" evidence="17">
    <location>
        <position position="280"/>
    </location>
</feature>
<evidence type="ECO:0000256" key="1">
    <source>
        <dbReference type="ARBA" id="ARBA00002492"/>
    </source>
</evidence>
<keyword evidence="9" id="KW-0791">Threonine biosynthesis</keyword>
<dbReference type="UniPathway" id="UPA00051">
    <property type="reaction ID" value="UER00464"/>
</dbReference>
<dbReference type="NCBIfam" id="NF005144">
    <property type="entry name" value="PRK06598.1"/>
    <property type="match status" value="1"/>
</dbReference>
<evidence type="ECO:0000256" key="17">
    <source>
        <dbReference type="PIRSR" id="PIRSR000148-1"/>
    </source>
</evidence>
<dbReference type="GO" id="GO:0050661">
    <property type="term" value="F:NADP binding"/>
    <property type="evidence" value="ECO:0007669"/>
    <property type="project" value="InterPro"/>
</dbReference>
<proteinExistence type="inferred from homology"/>
<dbReference type="SUPFAM" id="SSF51735">
    <property type="entry name" value="NAD(P)-binding Rossmann-fold domains"/>
    <property type="match status" value="1"/>
</dbReference>
<dbReference type="SUPFAM" id="SSF55347">
    <property type="entry name" value="Glyceraldehyde-3-phosphate dehydrogenase-like, C-terminal domain"/>
    <property type="match status" value="1"/>
</dbReference>
<evidence type="ECO:0000256" key="14">
    <source>
        <dbReference type="ARBA" id="ARBA00023167"/>
    </source>
</evidence>
<evidence type="ECO:0000256" key="13">
    <source>
        <dbReference type="ARBA" id="ARBA00023154"/>
    </source>
</evidence>
<dbReference type="Gene3D" id="3.40.50.720">
    <property type="entry name" value="NAD(P)-binding Rossmann-like Domain"/>
    <property type="match status" value="1"/>
</dbReference>
<dbReference type="PANTHER" id="PTHR46278">
    <property type="entry name" value="DEHYDROGENASE, PUTATIVE-RELATED"/>
    <property type="match status" value="1"/>
</dbReference>
<dbReference type="HOGENOM" id="CLU_066397_0_0_6"/>
<dbReference type="UniPathway" id="UPA00050">
    <property type="reaction ID" value="UER00463"/>
</dbReference>
<evidence type="ECO:0000256" key="10">
    <source>
        <dbReference type="ARBA" id="ARBA00022857"/>
    </source>
</evidence>
<evidence type="ECO:0000256" key="6">
    <source>
        <dbReference type="ARBA" id="ARBA00011738"/>
    </source>
</evidence>
<evidence type="ECO:0000256" key="2">
    <source>
        <dbReference type="ARBA" id="ARBA00005021"/>
    </source>
</evidence>
<dbReference type="GO" id="GO:0046983">
    <property type="term" value="F:protein dimerization activity"/>
    <property type="evidence" value="ECO:0007669"/>
    <property type="project" value="InterPro"/>
</dbReference>
<feature type="domain" description="Semialdehyde dehydrogenase NAD-binding" evidence="18">
    <location>
        <begin position="6"/>
        <end position="126"/>
    </location>
</feature>
<keyword evidence="10" id="KW-0521">NADP</keyword>
<dbReference type="CDD" id="cd23938">
    <property type="entry name" value="ASADH_C_bac_like"/>
    <property type="match status" value="1"/>
</dbReference>
<dbReference type="PROSITE" id="PS01103">
    <property type="entry name" value="ASD"/>
    <property type="match status" value="1"/>
</dbReference>
<evidence type="ECO:0000256" key="3">
    <source>
        <dbReference type="ARBA" id="ARBA00005076"/>
    </source>
</evidence>
<evidence type="ECO:0000259" key="18">
    <source>
        <dbReference type="SMART" id="SM00859"/>
    </source>
</evidence>
<evidence type="ECO:0000256" key="7">
    <source>
        <dbReference type="ARBA" id="ARBA00013120"/>
    </source>
</evidence>
<keyword evidence="11" id="KW-0220">Diaminopimelate biosynthesis</keyword>
<dbReference type="InterPro" id="IPR000319">
    <property type="entry name" value="Asp-semialdehyde_DH_CS"/>
</dbReference>
<dbReference type="GO" id="GO:0009097">
    <property type="term" value="P:isoleucine biosynthetic process"/>
    <property type="evidence" value="ECO:0007669"/>
    <property type="project" value="InterPro"/>
</dbReference>
<accession>H8Z8P6</accession>
<comment type="similarity">
    <text evidence="5">Belongs to the aspartate-semialdehyde dehydrogenase family.</text>
</comment>
<comment type="pathway">
    <text evidence="2">Amino-acid biosynthesis; L-methionine biosynthesis via de novo pathway; L-homoserine from L-aspartate: step 2/3.</text>
</comment>
<evidence type="ECO:0000256" key="15">
    <source>
        <dbReference type="ARBA" id="ARBA00047891"/>
    </source>
</evidence>
<evidence type="ECO:0000256" key="8">
    <source>
        <dbReference type="ARBA" id="ARBA00022605"/>
    </source>
</evidence>
<comment type="pathway">
    <text evidence="3">Amino-acid biosynthesis; L-lysine biosynthesis via DAP pathway; (S)-tetrahydrodipicolinate from L-aspartate: step 2/4.</text>
</comment>
<evidence type="ECO:0000256" key="12">
    <source>
        <dbReference type="ARBA" id="ARBA00023002"/>
    </source>
</evidence>
<dbReference type="Proteomes" id="UP000002964">
    <property type="component" value="Unassembled WGS sequence"/>
</dbReference>
<keyword evidence="12" id="KW-0560">Oxidoreductase</keyword>
<dbReference type="UniPathway" id="UPA00034">
    <property type="reaction ID" value="UER00016"/>
</dbReference>
<dbReference type="EC" id="1.2.1.11" evidence="7 16"/>
<dbReference type="SMART" id="SM00859">
    <property type="entry name" value="Semialdhyde_dh"/>
    <property type="match status" value="1"/>
</dbReference>
<dbReference type="EMBL" id="JH603171">
    <property type="protein sequence ID" value="EIC19451.1"/>
    <property type="molecule type" value="Genomic_DNA"/>
</dbReference>
<dbReference type="PANTHER" id="PTHR46278:SF4">
    <property type="entry name" value="ASPARTATE-SEMIALDEHYDE DEHYDROGENASE"/>
    <property type="match status" value="1"/>
</dbReference>
<organism evidence="19 20">
    <name type="scientific">Thiorhodovibrio frisius</name>
    <dbReference type="NCBI Taxonomy" id="631362"/>
    <lineage>
        <taxon>Bacteria</taxon>
        <taxon>Pseudomonadati</taxon>
        <taxon>Pseudomonadota</taxon>
        <taxon>Gammaproteobacteria</taxon>
        <taxon>Chromatiales</taxon>
        <taxon>Chromatiaceae</taxon>
        <taxon>Thiorhodovibrio</taxon>
    </lineage>
</organism>
<keyword evidence="14" id="KW-0486">Methionine biosynthesis</keyword>
<evidence type="ECO:0000256" key="11">
    <source>
        <dbReference type="ARBA" id="ARBA00022915"/>
    </source>
</evidence>
<dbReference type="Pfam" id="PF01118">
    <property type="entry name" value="Semialdhyde_dh"/>
    <property type="match status" value="1"/>
</dbReference>
<comment type="pathway">
    <text evidence="4">Amino-acid biosynthesis; L-threonine biosynthesis; L-threonine from L-aspartate: step 2/5.</text>
</comment>
<dbReference type="STRING" id="631362.Thi970DRAFT_04973"/>
<keyword evidence="20" id="KW-1185">Reference proteome</keyword>
<name>H8Z8P6_9GAMM</name>
<keyword evidence="8" id="KW-0028">Amino-acid biosynthesis</keyword>
<dbReference type="GO" id="GO:0019877">
    <property type="term" value="P:diaminopimelate biosynthetic process"/>
    <property type="evidence" value="ECO:0007669"/>
    <property type="project" value="UniProtKB-KW"/>
</dbReference>
<comment type="function">
    <text evidence="1">Catalyzes the NADPH-dependent formation of L-aspartate-semialdehyde (L-ASA) by the reductive dephosphorylation of L-aspartyl-4-phosphate.</text>
</comment>
<dbReference type="NCBIfam" id="TIGR01745">
    <property type="entry name" value="asd_gamma"/>
    <property type="match status" value="1"/>
</dbReference>
<dbReference type="InterPro" id="IPR012280">
    <property type="entry name" value="Semialdhyde_DH_dimer_dom"/>
</dbReference>
<dbReference type="GO" id="GO:0009088">
    <property type="term" value="P:threonine biosynthetic process"/>
    <property type="evidence" value="ECO:0007669"/>
    <property type="project" value="UniProtKB-UniPathway"/>
</dbReference>
<dbReference type="InterPro" id="IPR011534">
    <property type="entry name" value="Asp_ADH_gamma-type"/>
</dbReference>
<gene>
    <name evidence="19" type="ORF">Thi970DRAFT_04973</name>
</gene>
<reference evidence="20" key="1">
    <citation type="submission" date="2011-06" db="EMBL/GenBank/DDBJ databases">
        <authorList>
            <consortium name="US DOE Joint Genome Institute (JGI-PGF)"/>
            <person name="Lucas S."/>
            <person name="Han J."/>
            <person name="Lapidus A."/>
            <person name="Cheng J.-F."/>
            <person name="Goodwin L."/>
            <person name="Pitluck S."/>
            <person name="Peters L."/>
            <person name="Land M.L."/>
            <person name="Hauser L."/>
            <person name="Vogl K."/>
            <person name="Liu Z."/>
            <person name="Overmann J."/>
            <person name="Frigaard N.-U."/>
            <person name="Bryant D.A."/>
            <person name="Woyke T.J."/>
        </authorList>
    </citation>
    <scope>NUCLEOTIDE SEQUENCE [LARGE SCALE GENOMIC DNA]</scope>
    <source>
        <strain evidence="20">970</strain>
    </source>
</reference>
<evidence type="ECO:0000256" key="9">
    <source>
        <dbReference type="ARBA" id="ARBA00022697"/>
    </source>
</evidence>
<evidence type="ECO:0000313" key="20">
    <source>
        <dbReference type="Proteomes" id="UP000002964"/>
    </source>
</evidence>
<evidence type="ECO:0000313" key="19">
    <source>
        <dbReference type="EMBL" id="EIC19451.1"/>
    </source>
</evidence>